<organism evidence="2 3">
    <name type="scientific">Palleronia abyssalis</name>
    <dbReference type="NCBI Taxonomy" id="1501240"/>
    <lineage>
        <taxon>Bacteria</taxon>
        <taxon>Pseudomonadati</taxon>
        <taxon>Pseudomonadota</taxon>
        <taxon>Alphaproteobacteria</taxon>
        <taxon>Rhodobacterales</taxon>
        <taxon>Roseobacteraceae</taxon>
        <taxon>Palleronia</taxon>
    </lineage>
</organism>
<keyword evidence="1" id="KW-1133">Transmembrane helix</keyword>
<dbReference type="RefSeq" id="WP_227512168.1">
    <property type="nucleotide sequence ID" value="NZ_ONZF01000010.1"/>
</dbReference>
<feature type="transmembrane region" description="Helical" evidence="1">
    <location>
        <begin position="133"/>
        <end position="153"/>
    </location>
</feature>
<keyword evidence="1" id="KW-0472">Membrane</keyword>
<reference evidence="2 3" key="1">
    <citation type="submission" date="2018-03" db="EMBL/GenBank/DDBJ databases">
        <authorList>
            <person name="Keele B.F."/>
        </authorList>
    </citation>
    <scope>NUCLEOTIDE SEQUENCE [LARGE SCALE GENOMIC DNA]</scope>
    <source>
        <strain evidence="2 3">CECT 8504</strain>
    </source>
</reference>
<feature type="transmembrane region" description="Helical" evidence="1">
    <location>
        <begin position="72"/>
        <end position="95"/>
    </location>
</feature>
<gene>
    <name evidence="2" type="ORF">PAA8504_03425</name>
</gene>
<name>A0A2R8BZJ8_9RHOB</name>
<feature type="transmembrane region" description="Helical" evidence="1">
    <location>
        <begin position="107"/>
        <end position="127"/>
    </location>
</feature>
<dbReference type="AlphaFoldDB" id="A0A2R8BZJ8"/>
<keyword evidence="1" id="KW-0812">Transmembrane</keyword>
<proteinExistence type="predicted"/>
<keyword evidence="3" id="KW-1185">Reference proteome</keyword>
<accession>A0A2R8BZJ8</accession>
<dbReference type="EMBL" id="ONZF01000010">
    <property type="protein sequence ID" value="SPJ25574.1"/>
    <property type="molecule type" value="Genomic_DNA"/>
</dbReference>
<feature type="transmembrane region" description="Helical" evidence="1">
    <location>
        <begin position="21"/>
        <end position="43"/>
    </location>
</feature>
<sequence length="200" mass="21503">MNTVDTDSRTTGSLPAFNARTLGLMFVAGFFATVAFDLLGQIISPGLGFSRLSPHGLARSLLGSLGLPNGDFAGYFVHFYLVGLIGYPVGWLFVFRPIWHRIAGQTNWFLPSAIYGFGLWVLAIGGTTSVADLPFFLNFTGIAWVALVGHMLGTGIMKKRGTLQFPGQRPVTMDEKSPSFAGSSIAGNAILVDGDRWTHS</sequence>
<protein>
    <submittedName>
        <fullName evidence="2">Uncharacterized protein</fullName>
    </submittedName>
</protein>
<evidence type="ECO:0000313" key="3">
    <source>
        <dbReference type="Proteomes" id="UP000244912"/>
    </source>
</evidence>
<dbReference type="Proteomes" id="UP000244912">
    <property type="component" value="Unassembled WGS sequence"/>
</dbReference>
<evidence type="ECO:0000256" key="1">
    <source>
        <dbReference type="SAM" id="Phobius"/>
    </source>
</evidence>
<evidence type="ECO:0000313" key="2">
    <source>
        <dbReference type="EMBL" id="SPJ25574.1"/>
    </source>
</evidence>